<keyword evidence="15" id="KW-1185">Reference proteome</keyword>
<evidence type="ECO:0000256" key="1">
    <source>
        <dbReference type="ARBA" id="ARBA00004651"/>
    </source>
</evidence>
<evidence type="ECO:0000256" key="7">
    <source>
        <dbReference type="ARBA" id="ARBA00022723"/>
    </source>
</evidence>
<dbReference type="RefSeq" id="WP_169382777.1">
    <property type="nucleotide sequence ID" value="NZ_JAAXLA010000034.1"/>
</dbReference>
<evidence type="ECO:0000256" key="5">
    <source>
        <dbReference type="ARBA" id="ARBA00022617"/>
    </source>
</evidence>
<dbReference type="Proteomes" id="UP000820669">
    <property type="component" value="Unassembled WGS sequence"/>
</dbReference>
<feature type="transmembrane region" description="Helical" evidence="13">
    <location>
        <begin position="119"/>
        <end position="138"/>
    </location>
</feature>
<keyword evidence="7" id="KW-0479">Metal-binding</keyword>
<keyword evidence="5" id="KW-0349">Heme</keyword>
<keyword evidence="11 13" id="KW-0472">Membrane</keyword>
<name>A0ABX1SGA6_9PSEU</name>
<evidence type="ECO:0000256" key="2">
    <source>
        <dbReference type="ARBA" id="ARBA00007543"/>
    </source>
</evidence>
<keyword evidence="4" id="KW-1003">Cell membrane</keyword>
<evidence type="ECO:0000256" key="4">
    <source>
        <dbReference type="ARBA" id="ARBA00022475"/>
    </source>
</evidence>
<keyword evidence="8" id="KW-0249">Electron transport</keyword>
<dbReference type="PANTHER" id="PTHR43141:SF5">
    <property type="entry name" value="CYTOCHROME BD-I UBIQUINOL OXIDASE SUBUNIT 2"/>
    <property type="match status" value="1"/>
</dbReference>
<dbReference type="EMBL" id="JAAXLA010000034">
    <property type="protein sequence ID" value="NMH99289.1"/>
    <property type="molecule type" value="Genomic_DNA"/>
</dbReference>
<evidence type="ECO:0000256" key="11">
    <source>
        <dbReference type="ARBA" id="ARBA00023136"/>
    </source>
</evidence>
<evidence type="ECO:0000256" key="6">
    <source>
        <dbReference type="ARBA" id="ARBA00022692"/>
    </source>
</evidence>
<gene>
    <name evidence="14" type="primary">cydB</name>
    <name evidence="14" type="ORF">HF526_18515</name>
</gene>
<dbReference type="NCBIfam" id="TIGR00203">
    <property type="entry name" value="cydB"/>
    <property type="match status" value="1"/>
</dbReference>
<protein>
    <submittedName>
        <fullName evidence="14">Cytochrome d ubiquinol oxidase subunit II</fullName>
    </submittedName>
</protein>
<feature type="transmembrane region" description="Helical" evidence="13">
    <location>
        <begin position="247"/>
        <end position="269"/>
    </location>
</feature>
<reference evidence="14 15" key="1">
    <citation type="submission" date="2020-04" db="EMBL/GenBank/DDBJ databases">
        <authorList>
            <person name="Klaysubun C."/>
            <person name="Duangmal K."/>
            <person name="Lipun K."/>
        </authorList>
    </citation>
    <scope>NUCLEOTIDE SEQUENCE [LARGE SCALE GENOMIC DNA]</scope>
    <source>
        <strain evidence="14 15">K10HN5</strain>
    </source>
</reference>
<evidence type="ECO:0000256" key="3">
    <source>
        <dbReference type="ARBA" id="ARBA00022448"/>
    </source>
</evidence>
<dbReference type="PIRSF" id="PIRSF000267">
    <property type="entry name" value="Cyt_oxidse_sub2"/>
    <property type="match status" value="1"/>
</dbReference>
<keyword evidence="3" id="KW-0813">Transport</keyword>
<evidence type="ECO:0000313" key="15">
    <source>
        <dbReference type="Proteomes" id="UP000820669"/>
    </source>
</evidence>
<feature type="transmembrane region" description="Helical" evidence="13">
    <location>
        <begin position="158"/>
        <end position="183"/>
    </location>
</feature>
<feature type="transmembrane region" description="Helical" evidence="13">
    <location>
        <begin position="81"/>
        <end position="99"/>
    </location>
</feature>
<comment type="subcellular location">
    <subcellularLocation>
        <location evidence="1">Cell membrane</location>
        <topology evidence="1">Multi-pass membrane protein</topology>
    </subcellularLocation>
</comment>
<evidence type="ECO:0000313" key="14">
    <source>
        <dbReference type="EMBL" id="NMH99289.1"/>
    </source>
</evidence>
<evidence type="ECO:0000256" key="8">
    <source>
        <dbReference type="ARBA" id="ARBA00022982"/>
    </source>
</evidence>
<feature type="region of interest" description="Disordered" evidence="12">
    <location>
        <begin position="329"/>
        <end position="348"/>
    </location>
</feature>
<feature type="transmembrane region" description="Helical" evidence="13">
    <location>
        <begin position="6"/>
        <end position="35"/>
    </location>
</feature>
<comment type="similarity">
    <text evidence="2">Belongs to the cytochrome ubiquinol oxidase subunit 2 family.</text>
</comment>
<organism evidence="14 15">
    <name type="scientific">Pseudonocardia acidicola</name>
    <dbReference type="NCBI Taxonomy" id="2724939"/>
    <lineage>
        <taxon>Bacteria</taxon>
        <taxon>Bacillati</taxon>
        <taxon>Actinomycetota</taxon>
        <taxon>Actinomycetes</taxon>
        <taxon>Pseudonocardiales</taxon>
        <taxon>Pseudonocardiaceae</taxon>
        <taxon>Pseudonocardia</taxon>
    </lineage>
</organism>
<feature type="compositionally biased region" description="Low complexity" evidence="12">
    <location>
        <begin position="339"/>
        <end position="348"/>
    </location>
</feature>
<evidence type="ECO:0000256" key="12">
    <source>
        <dbReference type="SAM" id="MobiDB-lite"/>
    </source>
</evidence>
<keyword evidence="9 13" id="KW-1133">Transmembrane helix</keyword>
<keyword evidence="6 13" id="KW-0812">Transmembrane</keyword>
<dbReference type="Pfam" id="PF02322">
    <property type="entry name" value="Cyt_bd_oxida_II"/>
    <property type="match status" value="1"/>
</dbReference>
<evidence type="ECO:0000256" key="9">
    <source>
        <dbReference type="ARBA" id="ARBA00022989"/>
    </source>
</evidence>
<evidence type="ECO:0000256" key="13">
    <source>
        <dbReference type="SAM" id="Phobius"/>
    </source>
</evidence>
<accession>A0ABX1SGA6</accession>
<feature type="transmembrane region" description="Helical" evidence="13">
    <location>
        <begin position="219"/>
        <end position="240"/>
    </location>
</feature>
<evidence type="ECO:0000256" key="10">
    <source>
        <dbReference type="ARBA" id="ARBA00023004"/>
    </source>
</evidence>
<feature type="transmembrane region" description="Helical" evidence="13">
    <location>
        <begin position="195"/>
        <end position="213"/>
    </location>
</feature>
<keyword evidence="10" id="KW-0408">Iron</keyword>
<dbReference type="InterPro" id="IPR003317">
    <property type="entry name" value="Cyt-d_oxidase_su2"/>
</dbReference>
<dbReference type="PANTHER" id="PTHR43141">
    <property type="entry name" value="CYTOCHROME BD2 SUBUNIT II"/>
    <property type="match status" value="1"/>
</dbReference>
<comment type="caution">
    <text evidence="14">The sequence shown here is derived from an EMBL/GenBank/DDBJ whole genome shotgun (WGS) entry which is preliminary data.</text>
</comment>
<feature type="transmembrane region" description="Helical" evidence="13">
    <location>
        <begin position="297"/>
        <end position="320"/>
    </location>
</feature>
<proteinExistence type="inferred from homology"/>
<sequence>MDLATLWFVAIAVLWTGYFFLEGFDFGVGMLLPVLGRTDAERTTVISTIGGVWDANEVWLIVAGGATFAAFPLWYATMFSGFYVALLIILVALILRGVAFEFRGRREDRRWRANWERAIVAGSLVPAVLWGIAFADIVRGVPIDARHEYAGGPGDLVSWYSVLGGLATLTLFLLHGALFLRLRTFGEVRVRARQAARWIGPATVLVVAGFLAWTQVHRGGVVTVVTAAVAVAALIGAWALNRIGPAGAAFTLTGLAIVAATATLFIGLYPDVLPSTINPAYSLTVHNASSTHYTLTIMTWAAVIVLPIVLAYQAWTYWVFARRIGVAQRPPQRRPTPKRPAAARSGHR</sequence>